<dbReference type="CDD" id="cd00229">
    <property type="entry name" value="SGNH_hydrolase"/>
    <property type="match status" value="1"/>
</dbReference>
<organism evidence="1 2">
    <name type="scientific">Candidatus Woesebacteria bacterium GW2011_GWB1_45_5</name>
    <dbReference type="NCBI Taxonomy" id="1618581"/>
    <lineage>
        <taxon>Bacteria</taxon>
        <taxon>Candidatus Woeseibacteriota</taxon>
    </lineage>
</organism>
<reference evidence="1 2" key="1">
    <citation type="journal article" date="2015" name="Nature">
        <title>rRNA introns, odd ribosomes, and small enigmatic genomes across a large radiation of phyla.</title>
        <authorList>
            <person name="Brown C.T."/>
            <person name="Hug L.A."/>
            <person name="Thomas B.C."/>
            <person name="Sharon I."/>
            <person name="Castelle C.J."/>
            <person name="Singh A."/>
            <person name="Wilkins M.J."/>
            <person name="Williams K.H."/>
            <person name="Banfield J.F."/>
        </authorList>
    </citation>
    <scope>NUCLEOTIDE SEQUENCE [LARGE SCALE GENOMIC DNA]</scope>
</reference>
<proteinExistence type="predicted"/>
<evidence type="ECO:0000313" key="1">
    <source>
        <dbReference type="EMBL" id="KKU10912.1"/>
    </source>
</evidence>
<name>A0A0G1MRZ0_9BACT</name>
<comment type="caution">
    <text evidence="1">The sequence shown here is derived from an EMBL/GenBank/DDBJ whole genome shotgun (WGS) entry which is preliminary data.</text>
</comment>
<accession>A0A0G1MRZ0</accession>
<dbReference type="GO" id="GO:0016787">
    <property type="term" value="F:hydrolase activity"/>
    <property type="evidence" value="ECO:0007669"/>
    <property type="project" value="UniProtKB-KW"/>
</dbReference>
<dbReference type="Gene3D" id="3.40.50.1110">
    <property type="entry name" value="SGNH hydrolase"/>
    <property type="match status" value="1"/>
</dbReference>
<dbReference type="EMBL" id="LCLA01000001">
    <property type="protein sequence ID" value="KKU10912.1"/>
    <property type="molecule type" value="Genomic_DNA"/>
</dbReference>
<dbReference type="InterPro" id="IPR036514">
    <property type="entry name" value="SGNH_hydro_sf"/>
</dbReference>
<dbReference type="Proteomes" id="UP000034329">
    <property type="component" value="Unassembled WGS sequence"/>
</dbReference>
<sequence length="358" mass="41062">MSLKATLTFIGRTTLLFVFVTLPVLLLLALLLEIFARLALHPSDIPQVYFDNGLGIMYESGQKGTYVKGGVKEINAKYSINNSGWNSPHDYKEEKNIDTKRVAVIGDSFIEAFQVDFDKSFPYLVENKLKGAEFYTFGHSGSSLAQYIQYLKYAKGNFNPDFFVINLVDNDFEESFWGYGRVDNWSVIREGNVFKWILPQKPKNLAVKRILGRFALVRYLTINLDFINSNSIVRKLFYLGVRNSPPEPIPDIQMEEFIGYAIAEINKITEGRVILILNSASGYQNPKFFIYRGIVKTHASANNIEVLDLEEVFENRDEVVWPNDYHWNRLGHEIIAQEIQKIVQKVFPPEPSSAAEYR</sequence>
<protein>
    <submittedName>
        <fullName evidence="1">GDSL-like protein Lipase/Acylhydrolase</fullName>
    </submittedName>
</protein>
<gene>
    <name evidence="1" type="ORF">UX13_C0001G0003</name>
</gene>
<dbReference type="AlphaFoldDB" id="A0A0G1MRZ0"/>
<evidence type="ECO:0000313" key="2">
    <source>
        <dbReference type="Proteomes" id="UP000034329"/>
    </source>
</evidence>
<dbReference type="SUPFAM" id="SSF52266">
    <property type="entry name" value="SGNH hydrolase"/>
    <property type="match status" value="1"/>
</dbReference>
<keyword evidence="1" id="KW-0378">Hydrolase</keyword>